<sequence length="335" mass="37664">MTITENFILPGLGITAIGLFAGIFYQAVSEAIDRRRYPPQGELVDIGGFRLHINCMGQGTPTVVMDAGAGSPSITWGLVPSEIAKFTRVCIYDRAGFGWSEPNLRVSRTSQQSVDELHTLLNKAEIKPPYILVGHSLGGANMRLYANQYQEDVVGLVLVDSVHENQMTSETWKRMKRELWLYQVLRVASRVGVLRLIGELNLLPILEEIKQEIQKYPLAVQTRFDTYKSYCYRPHYWATVSSERANIKKSFEQLQAVASLGKLPLVVLSQGSKDSQMSDEKFQKWSSLQLNLTKLSLNSQHIIAENSGHLVPLDQPELIISAVHQLIKKIKQTNL</sequence>
<dbReference type="EMBL" id="JHEG02000036">
    <property type="protein sequence ID" value="KIE12519.1"/>
    <property type="molecule type" value="Genomic_DNA"/>
</dbReference>
<organism evidence="3">
    <name type="scientific">Tolypothrix bouteillei VB521301</name>
    <dbReference type="NCBI Taxonomy" id="1479485"/>
    <lineage>
        <taxon>Bacteria</taxon>
        <taxon>Bacillati</taxon>
        <taxon>Cyanobacteriota</taxon>
        <taxon>Cyanophyceae</taxon>
        <taxon>Nostocales</taxon>
        <taxon>Tolypothrichaceae</taxon>
        <taxon>Tolypothrix</taxon>
    </lineage>
</organism>
<keyword evidence="1" id="KW-0472">Membrane</keyword>
<dbReference type="STRING" id="1479485.DA73_0209350"/>
<dbReference type="InterPro" id="IPR050266">
    <property type="entry name" value="AB_hydrolase_sf"/>
</dbReference>
<feature type="domain" description="AB hydrolase-1" evidence="2">
    <location>
        <begin position="76"/>
        <end position="314"/>
    </location>
</feature>
<dbReference type="AlphaFoldDB" id="A0A0C1R4R0"/>
<dbReference type="InterPro" id="IPR000073">
    <property type="entry name" value="AB_hydrolase_1"/>
</dbReference>
<proteinExistence type="predicted"/>
<dbReference type="GO" id="GO:0016787">
    <property type="term" value="F:hydrolase activity"/>
    <property type="evidence" value="ECO:0007669"/>
    <property type="project" value="UniProtKB-KW"/>
</dbReference>
<reference evidence="3" key="1">
    <citation type="journal article" date="2015" name="Genome Announc.">
        <title>Draft Genome Sequence of Tolypothrix boutellei Strain VB521301.</title>
        <authorList>
            <person name="Chandrababunaidu M.M."/>
            <person name="Singh D."/>
            <person name="Sen D."/>
            <person name="Bhan S."/>
            <person name="Das S."/>
            <person name="Gupta A."/>
            <person name="Adhikary S.P."/>
            <person name="Tripathy S."/>
        </authorList>
    </citation>
    <scope>NUCLEOTIDE SEQUENCE</scope>
    <source>
        <strain evidence="3">VB521301</strain>
    </source>
</reference>
<dbReference type="Pfam" id="PF00561">
    <property type="entry name" value="Abhydrolase_1"/>
    <property type="match status" value="1"/>
</dbReference>
<comment type="caution">
    <text evidence="3">The sequence shown here is derived from an EMBL/GenBank/DDBJ whole genome shotgun (WGS) entry which is preliminary data.</text>
</comment>
<dbReference type="PANTHER" id="PTHR43798">
    <property type="entry name" value="MONOACYLGLYCEROL LIPASE"/>
    <property type="match status" value="1"/>
</dbReference>
<feature type="transmembrane region" description="Helical" evidence="1">
    <location>
        <begin position="7"/>
        <end position="28"/>
    </location>
</feature>
<dbReference type="InterPro" id="IPR029058">
    <property type="entry name" value="AB_hydrolase_fold"/>
</dbReference>
<accession>A0A0C1R4R0</accession>
<evidence type="ECO:0000259" key="2">
    <source>
        <dbReference type="Pfam" id="PF00561"/>
    </source>
</evidence>
<keyword evidence="1" id="KW-0812">Transmembrane</keyword>
<gene>
    <name evidence="3" type="ORF">DA73_0209350</name>
</gene>
<dbReference type="SUPFAM" id="SSF53474">
    <property type="entry name" value="alpha/beta-Hydrolases"/>
    <property type="match status" value="1"/>
</dbReference>
<dbReference type="Gene3D" id="3.40.50.1820">
    <property type="entry name" value="alpha/beta hydrolase"/>
    <property type="match status" value="1"/>
</dbReference>
<evidence type="ECO:0000313" key="3">
    <source>
        <dbReference type="EMBL" id="KIE12519.1"/>
    </source>
</evidence>
<keyword evidence="3" id="KW-0378">Hydrolase</keyword>
<evidence type="ECO:0000256" key="1">
    <source>
        <dbReference type="SAM" id="Phobius"/>
    </source>
</evidence>
<protein>
    <submittedName>
        <fullName evidence="3">Alpha/beta hydrolase</fullName>
    </submittedName>
</protein>
<keyword evidence="1" id="KW-1133">Transmembrane helix</keyword>
<dbReference type="OrthoDB" id="59888at2"/>
<name>A0A0C1R4R0_9CYAN</name>